<accession>A0A8J8P5V7</accession>
<dbReference type="GO" id="GO:0060271">
    <property type="term" value="P:cilium assembly"/>
    <property type="evidence" value="ECO:0007669"/>
    <property type="project" value="InterPro"/>
</dbReference>
<comment type="caution">
    <text evidence="2">The sequence shown here is derived from an EMBL/GenBank/DDBJ whole genome shotgun (WGS) entry which is preliminary data.</text>
</comment>
<dbReference type="OrthoDB" id="419138at2759"/>
<protein>
    <submittedName>
        <fullName evidence="2">Uncharacterized protein</fullName>
    </submittedName>
</protein>
<dbReference type="PANTHER" id="PTHR21274:SF0">
    <property type="entry name" value="MECKELIN"/>
    <property type="match status" value="1"/>
</dbReference>
<evidence type="ECO:0000313" key="3">
    <source>
        <dbReference type="Proteomes" id="UP000785679"/>
    </source>
</evidence>
<proteinExistence type="predicted"/>
<organism evidence="2 3">
    <name type="scientific">Halteria grandinella</name>
    <dbReference type="NCBI Taxonomy" id="5974"/>
    <lineage>
        <taxon>Eukaryota</taxon>
        <taxon>Sar</taxon>
        <taxon>Alveolata</taxon>
        <taxon>Ciliophora</taxon>
        <taxon>Intramacronucleata</taxon>
        <taxon>Spirotrichea</taxon>
        <taxon>Stichotrichia</taxon>
        <taxon>Sporadotrichida</taxon>
        <taxon>Halteriidae</taxon>
        <taxon>Halteria</taxon>
    </lineage>
</organism>
<dbReference type="AlphaFoldDB" id="A0A8J8P5V7"/>
<gene>
    <name evidence="2" type="ORF">FGO68_gene14222</name>
</gene>
<feature type="transmembrane region" description="Helical" evidence="1">
    <location>
        <begin position="54"/>
        <end position="74"/>
    </location>
</feature>
<dbReference type="EMBL" id="RRYP01000385">
    <property type="protein sequence ID" value="TNV87523.1"/>
    <property type="molecule type" value="Genomic_DNA"/>
</dbReference>
<sequence>MQTYIERVRLEPRQFVRQRGAIARWLGFQPQAARDSKAEIPVLFKDKWMSFSNFLLCGLDFDILMLDVCMVTLIDLIAWQDATLRSRLMLGVLIAYIVDTLLISLRRYSGRRNLASHTLADERFLI</sequence>
<dbReference type="InterPro" id="IPR019170">
    <property type="entry name" value="Meckelin"/>
</dbReference>
<feature type="transmembrane region" description="Helical" evidence="1">
    <location>
        <begin position="86"/>
        <end position="105"/>
    </location>
</feature>
<evidence type="ECO:0000313" key="2">
    <source>
        <dbReference type="EMBL" id="TNV87523.1"/>
    </source>
</evidence>
<keyword evidence="1" id="KW-0472">Membrane</keyword>
<keyword evidence="1" id="KW-1133">Transmembrane helix</keyword>
<dbReference type="GO" id="GO:0036038">
    <property type="term" value="C:MKS complex"/>
    <property type="evidence" value="ECO:0007669"/>
    <property type="project" value="InterPro"/>
</dbReference>
<dbReference type="PANTHER" id="PTHR21274">
    <property type="entry name" value="MECKELIN"/>
    <property type="match status" value="1"/>
</dbReference>
<dbReference type="Pfam" id="PF09773">
    <property type="entry name" value="Meckelin"/>
    <property type="match status" value="1"/>
</dbReference>
<dbReference type="Proteomes" id="UP000785679">
    <property type="component" value="Unassembled WGS sequence"/>
</dbReference>
<keyword evidence="1" id="KW-0812">Transmembrane</keyword>
<keyword evidence="3" id="KW-1185">Reference proteome</keyword>
<reference evidence="2" key="1">
    <citation type="submission" date="2019-06" db="EMBL/GenBank/DDBJ databases">
        <authorList>
            <person name="Zheng W."/>
        </authorList>
    </citation>
    <scope>NUCLEOTIDE SEQUENCE</scope>
    <source>
        <strain evidence="2">QDHG01</strain>
    </source>
</reference>
<evidence type="ECO:0000256" key="1">
    <source>
        <dbReference type="SAM" id="Phobius"/>
    </source>
</evidence>
<name>A0A8J8P5V7_HALGN</name>